<dbReference type="Pfam" id="PF00543">
    <property type="entry name" value="P-II"/>
    <property type="match status" value="1"/>
</dbReference>
<proteinExistence type="predicted"/>
<evidence type="ECO:0000313" key="2">
    <source>
        <dbReference type="Proteomes" id="UP000236248"/>
    </source>
</evidence>
<dbReference type="SUPFAM" id="SSF54913">
    <property type="entry name" value="GlnB-like"/>
    <property type="match status" value="1"/>
</dbReference>
<accession>A0A2K5ATD0</accession>
<dbReference type="PRINTS" id="PR00340">
    <property type="entry name" value="PIIGLNB"/>
</dbReference>
<dbReference type="GO" id="GO:0030234">
    <property type="term" value="F:enzyme regulator activity"/>
    <property type="evidence" value="ECO:0007669"/>
    <property type="project" value="InterPro"/>
</dbReference>
<name>A0A2K5ATD0_9ARCH</name>
<dbReference type="KEGG" id="ncv:NCAV_1701"/>
<dbReference type="InterPro" id="IPR015867">
    <property type="entry name" value="N-reg_PII/ATP_PRibTrfase_C"/>
</dbReference>
<dbReference type="EMBL" id="LT981265">
    <property type="protein sequence ID" value="SPC34864.1"/>
    <property type="molecule type" value="Genomic_DNA"/>
</dbReference>
<gene>
    <name evidence="1" type="ORF">NCAV_1701</name>
</gene>
<dbReference type="Proteomes" id="UP000236248">
    <property type="component" value="Chromosome NCAV"/>
</dbReference>
<protein>
    <submittedName>
        <fullName evidence="1">Nitrogen regulatory protein P-II</fullName>
    </submittedName>
</protein>
<dbReference type="InterPro" id="IPR011322">
    <property type="entry name" value="N-reg_PII-like_a/b"/>
</dbReference>
<dbReference type="SMART" id="SM00938">
    <property type="entry name" value="P-II"/>
    <property type="match status" value="1"/>
</dbReference>
<organism evidence="1 2">
    <name type="scientific">Candidatus Nitrosocaldus cavascurensis</name>
    <dbReference type="NCBI Taxonomy" id="2058097"/>
    <lineage>
        <taxon>Archaea</taxon>
        <taxon>Nitrososphaerota</taxon>
        <taxon>Nitrososphaeria</taxon>
        <taxon>Candidatus Nitrosocaldales</taxon>
        <taxon>Candidatus Nitrosocaldaceae</taxon>
        <taxon>Candidatus Nitrosocaldus</taxon>
    </lineage>
</organism>
<dbReference type="PROSITE" id="PS51343">
    <property type="entry name" value="PII_GLNB_DOM"/>
    <property type="match status" value="1"/>
</dbReference>
<reference evidence="2" key="1">
    <citation type="submission" date="2018-01" db="EMBL/GenBank/DDBJ databases">
        <authorList>
            <person name="Kerou L M."/>
        </authorList>
    </citation>
    <scope>NUCLEOTIDE SEQUENCE [LARGE SCALE GENOMIC DNA]</scope>
    <source>
        <strain evidence="2">SCU2</strain>
    </source>
</reference>
<dbReference type="Gene3D" id="3.30.70.120">
    <property type="match status" value="1"/>
</dbReference>
<dbReference type="AlphaFoldDB" id="A0A2K5ATD0"/>
<keyword evidence="2" id="KW-1185">Reference proteome</keyword>
<sequence>MKTINSSMKKIEAIIASEKVDIVYRALKRYGVDNIFIVNGYGKGLFQIVLTGARGTGSYKPELMPASKIELIVADREVEDVLDIIAKNAGIGVNEGLVGRAVITPIEQIRRLEKTVKV</sequence>
<dbReference type="InterPro" id="IPR002187">
    <property type="entry name" value="N-reg_PII"/>
</dbReference>
<dbReference type="GO" id="GO:0006808">
    <property type="term" value="P:regulation of nitrogen utilization"/>
    <property type="evidence" value="ECO:0007669"/>
    <property type="project" value="InterPro"/>
</dbReference>
<evidence type="ECO:0000313" key="1">
    <source>
        <dbReference type="EMBL" id="SPC34864.1"/>
    </source>
</evidence>